<evidence type="ECO:0000256" key="2">
    <source>
        <dbReference type="ARBA" id="ARBA00022490"/>
    </source>
</evidence>
<dbReference type="InterPro" id="IPR012795">
    <property type="entry name" value="tRNA_Ile_lys_synt_N"/>
</dbReference>
<dbReference type="NCBIfam" id="TIGR02432">
    <property type="entry name" value="lysidine_TilS_N"/>
    <property type="match status" value="1"/>
</dbReference>
<dbReference type="EMBL" id="BSPQ01000001">
    <property type="protein sequence ID" value="GLS89388.1"/>
    <property type="molecule type" value="Genomic_DNA"/>
</dbReference>
<comment type="function">
    <text evidence="8">Ligates lysine onto the cytidine present at position 34 of the AUA codon-specific tRNA(Ile) that contains the anticodon CAU, in an ATP-dependent manner. Cytidine is converted to lysidine, thus changing the amino acid specificity of the tRNA from methionine to isoleucine.</text>
</comment>
<feature type="binding site" evidence="8">
    <location>
        <begin position="29"/>
        <end position="34"/>
    </location>
    <ligand>
        <name>ATP</name>
        <dbReference type="ChEBI" id="CHEBI:30616"/>
    </ligand>
</feature>
<keyword evidence="3 8" id="KW-0436">Ligase</keyword>
<dbReference type="Gene3D" id="3.40.50.620">
    <property type="entry name" value="HUPs"/>
    <property type="match status" value="1"/>
</dbReference>
<dbReference type="Pfam" id="PF09179">
    <property type="entry name" value="TilS"/>
    <property type="match status" value="1"/>
</dbReference>
<dbReference type="InterPro" id="IPR012094">
    <property type="entry name" value="tRNA_Ile_lys_synt"/>
</dbReference>
<dbReference type="InterPro" id="IPR014729">
    <property type="entry name" value="Rossmann-like_a/b/a_fold"/>
</dbReference>
<dbReference type="InterPro" id="IPR011063">
    <property type="entry name" value="TilS/TtcA_N"/>
</dbReference>
<dbReference type="Gene3D" id="1.20.59.20">
    <property type="match status" value="1"/>
</dbReference>
<dbReference type="InterPro" id="IPR012796">
    <property type="entry name" value="Lysidine-tRNA-synth_C"/>
</dbReference>
<evidence type="ECO:0000256" key="3">
    <source>
        <dbReference type="ARBA" id="ARBA00022598"/>
    </source>
</evidence>
<comment type="catalytic activity">
    <reaction evidence="7 8">
        <text>cytidine(34) in tRNA(Ile2) + L-lysine + ATP = lysidine(34) in tRNA(Ile2) + AMP + diphosphate + H(+)</text>
        <dbReference type="Rhea" id="RHEA:43744"/>
        <dbReference type="Rhea" id="RHEA-COMP:10625"/>
        <dbReference type="Rhea" id="RHEA-COMP:10670"/>
        <dbReference type="ChEBI" id="CHEBI:15378"/>
        <dbReference type="ChEBI" id="CHEBI:30616"/>
        <dbReference type="ChEBI" id="CHEBI:32551"/>
        <dbReference type="ChEBI" id="CHEBI:33019"/>
        <dbReference type="ChEBI" id="CHEBI:82748"/>
        <dbReference type="ChEBI" id="CHEBI:83665"/>
        <dbReference type="ChEBI" id="CHEBI:456215"/>
        <dbReference type="EC" id="6.3.4.19"/>
    </reaction>
</comment>
<dbReference type="SMART" id="SM00977">
    <property type="entry name" value="TilS_C"/>
    <property type="match status" value="1"/>
</dbReference>
<reference evidence="11" key="1">
    <citation type="journal article" date="2019" name="Int. J. Syst. Evol. Microbiol.">
        <title>The Global Catalogue of Microorganisms (GCM) 10K type strain sequencing project: providing services to taxonomists for standard genome sequencing and annotation.</title>
        <authorList>
            <consortium name="The Broad Institute Genomics Platform"/>
            <consortium name="The Broad Institute Genome Sequencing Center for Infectious Disease"/>
            <person name="Wu L."/>
            <person name="Ma J."/>
        </authorList>
    </citation>
    <scope>NUCLEOTIDE SEQUENCE [LARGE SCALE GENOMIC DNA]</scope>
    <source>
        <strain evidence="11">NBRC 103166</strain>
    </source>
</reference>
<comment type="subcellular location">
    <subcellularLocation>
        <location evidence="1 8">Cytoplasm</location>
    </subcellularLocation>
</comment>
<evidence type="ECO:0000256" key="1">
    <source>
        <dbReference type="ARBA" id="ARBA00004496"/>
    </source>
</evidence>
<accession>A0ABQ6DW74</accession>
<evidence type="ECO:0000256" key="5">
    <source>
        <dbReference type="ARBA" id="ARBA00022741"/>
    </source>
</evidence>
<evidence type="ECO:0000256" key="7">
    <source>
        <dbReference type="ARBA" id="ARBA00048539"/>
    </source>
</evidence>
<dbReference type="NCBIfam" id="TIGR02433">
    <property type="entry name" value="lysidine_TilS_C"/>
    <property type="match status" value="1"/>
</dbReference>
<dbReference type="EC" id="6.3.4.19" evidence="8"/>
<dbReference type="InterPro" id="IPR015262">
    <property type="entry name" value="tRNA_Ile_lys_synt_subst-bd"/>
</dbReference>
<evidence type="ECO:0000313" key="11">
    <source>
        <dbReference type="Proteomes" id="UP001157353"/>
    </source>
</evidence>
<evidence type="ECO:0000256" key="8">
    <source>
        <dbReference type="HAMAP-Rule" id="MF_01161"/>
    </source>
</evidence>
<keyword evidence="4 8" id="KW-0819">tRNA processing</keyword>
<dbReference type="Pfam" id="PF01171">
    <property type="entry name" value="ATP_bind_3"/>
    <property type="match status" value="1"/>
</dbReference>
<dbReference type="HAMAP" id="MF_01161">
    <property type="entry name" value="tRNA_Ile_lys_synt"/>
    <property type="match status" value="1"/>
</dbReference>
<dbReference type="Proteomes" id="UP001157353">
    <property type="component" value="Unassembled WGS sequence"/>
</dbReference>
<dbReference type="SUPFAM" id="SSF56037">
    <property type="entry name" value="PheT/TilS domain"/>
    <property type="match status" value="1"/>
</dbReference>
<comment type="domain">
    <text evidence="8">The N-terminal region contains the highly conserved SGGXDS motif, predicted to be a P-loop motif involved in ATP binding.</text>
</comment>
<protein>
    <recommendedName>
        <fullName evidence="8">tRNA(Ile)-lysidine synthase</fullName>
        <ecNumber evidence="8">6.3.4.19</ecNumber>
    </recommendedName>
    <alternativeName>
        <fullName evidence="8">tRNA(Ile)-2-lysyl-cytidine synthase</fullName>
    </alternativeName>
    <alternativeName>
        <fullName evidence="8">tRNA(Ile)-lysidine synthetase</fullName>
    </alternativeName>
</protein>
<dbReference type="PANTHER" id="PTHR43033:SF1">
    <property type="entry name" value="TRNA(ILE)-LYSIDINE SYNTHASE-RELATED"/>
    <property type="match status" value="1"/>
</dbReference>
<dbReference type="RefSeq" id="WP_284202508.1">
    <property type="nucleotide sequence ID" value="NZ_BSPQ01000001.1"/>
</dbReference>
<evidence type="ECO:0000313" key="10">
    <source>
        <dbReference type="EMBL" id="GLS89388.1"/>
    </source>
</evidence>
<dbReference type="Pfam" id="PF11734">
    <property type="entry name" value="TilS_C"/>
    <property type="match status" value="1"/>
</dbReference>
<keyword evidence="5 8" id="KW-0547">Nucleotide-binding</keyword>
<sequence length="433" mass="48941">MKHQDLFTTFQSELSELASLNASFKVALSGGLDSVVLLHLFSRIKNCEVIAHHVHHGLSDNADHWVQFCTQFCTAINIPLTVSHVTLDKKSRTSLEALAREKRYEVLKKGFNNNSYLVTGHHQDDQLETVLLALKRGAGLTGLQGIVAQQALAEGHLIRPLLNFSREQLEHYAAQFQLNWIEDESNTDQQFDRNFIRHSIAPLLKQRWPAITKTVSRSAKHCQSQQLLIDEITESDFILCQSTALALDIEPLTALSVTRRNNVLRDWFKLAGYQYPSTKQLATIWQDLVLAQSDATPKVRLQGIAVCRYRQAIYLVDESKLLNQAPRIVWQGEQQVSLGNGKMMLKFDASDDFLKQQHLVEICFREHLASDFSCKPIGRNKGRSLKKLLHEFHVAPWLRNSVPLIFIDGELVEAVALFSCANTASAGLRITLL</sequence>
<organism evidence="10 11">
    <name type="scientific">Psychromonas marina</name>
    <dbReference type="NCBI Taxonomy" id="88364"/>
    <lineage>
        <taxon>Bacteria</taxon>
        <taxon>Pseudomonadati</taxon>
        <taxon>Pseudomonadota</taxon>
        <taxon>Gammaproteobacteria</taxon>
        <taxon>Alteromonadales</taxon>
        <taxon>Psychromonadaceae</taxon>
        <taxon>Psychromonas</taxon>
    </lineage>
</organism>
<evidence type="ECO:0000259" key="9">
    <source>
        <dbReference type="SMART" id="SM00977"/>
    </source>
</evidence>
<comment type="similarity">
    <text evidence="8">Belongs to the tRNA(Ile)-lysidine synthase family.</text>
</comment>
<evidence type="ECO:0000256" key="6">
    <source>
        <dbReference type="ARBA" id="ARBA00022840"/>
    </source>
</evidence>
<dbReference type="SUPFAM" id="SSF82829">
    <property type="entry name" value="MesJ substrate recognition domain-like"/>
    <property type="match status" value="1"/>
</dbReference>
<dbReference type="PANTHER" id="PTHR43033">
    <property type="entry name" value="TRNA(ILE)-LYSIDINE SYNTHASE-RELATED"/>
    <property type="match status" value="1"/>
</dbReference>
<feature type="domain" description="Lysidine-tRNA(Ile) synthetase C-terminal" evidence="9">
    <location>
        <begin position="360"/>
        <end position="432"/>
    </location>
</feature>
<evidence type="ECO:0000256" key="4">
    <source>
        <dbReference type="ARBA" id="ARBA00022694"/>
    </source>
</evidence>
<keyword evidence="6 8" id="KW-0067">ATP-binding</keyword>
<name>A0ABQ6DW74_9GAMM</name>
<gene>
    <name evidence="8 10" type="primary">tilS</name>
    <name evidence="10" type="ORF">GCM10007916_04550</name>
</gene>
<keyword evidence="2 8" id="KW-0963">Cytoplasm</keyword>
<keyword evidence="11" id="KW-1185">Reference proteome</keyword>
<proteinExistence type="inferred from homology"/>
<dbReference type="SUPFAM" id="SSF52402">
    <property type="entry name" value="Adenine nucleotide alpha hydrolases-like"/>
    <property type="match status" value="1"/>
</dbReference>
<comment type="caution">
    <text evidence="10">The sequence shown here is derived from an EMBL/GenBank/DDBJ whole genome shotgun (WGS) entry which is preliminary data.</text>
</comment>
<dbReference type="CDD" id="cd01992">
    <property type="entry name" value="TilS_N"/>
    <property type="match status" value="1"/>
</dbReference>